<dbReference type="EMBL" id="GDHF01003566">
    <property type="protein sequence ID" value="JAI48748.1"/>
    <property type="molecule type" value="Transcribed_RNA"/>
</dbReference>
<protein>
    <submittedName>
        <fullName evidence="1">Uncharacterized protein</fullName>
    </submittedName>
</protein>
<feature type="non-terminal residue" evidence="1">
    <location>
        <position position="1"/>
    </location>
</feature>
<feature type="non-terminal residue" evidence="1">
    <location>
        <position position="105"/>
    </location>
</feature>
<sequence>QMTALKSSDALCSEIACGTPRSFSFEWAEISAAKSADLYVQTRFIEFGRICAAVDSQIYLFDQSWHDWRLRKPKIVKKSHSIVACVLQYYLINNINIYIKRFVYK</sequence>
<accession>A0A0K8WC56</accession>
<organism evidence="1">
    <name type="scientific">Bactrocera latifrons</name>
    <name type="common">Malaysian fruit fly</name>
    <name type="synonym">Chaetodacus latifrons</name>
    <dbReference type="NCBI Taxonomy" id="174628"/>
    <lineage>
        <taxon>Eukaryota</taxon>
        <taxon>Metazoa</taxon>
        <taxon>Ecdysozoa</taxon>
        <taxon>Arthropoda</taxon>
        <taxon>Hexapoda</taxon>
        <taxon>Insecta</taxon>
        <taxon>Pterygota</taxon>
        <taxon>Neoptera</taxon>
        <taxon>Endopterygota</taxon>
        <taxon>Diptera</taxon>
        <taxon>Brachycera</taxon>
        <taxon>Muscomorpha</taxon>
        <taxon>Tephritoidea</taxon>
        <taxon>Tephritidae</taxon>
        <taxon>Bactrocera</taxon>
        <taxon>Bactrocera</taxon>
    </lineage>
</organism>
<gene>
    <name evidence="1" type="ORF">c0_g2_i1</name>
</gene>
<evidence type="ECO:0000313" key="1">
    <source>
        <dbReference type="EMBL" id="JAI48748.1"/>
    </source>
</evidence>
<dbReference type="AlphaFoldDB" id="A0A0K8WC56"/>
<name>A0A0K8WC56_BACLA</name>
<reference evidence="1" key="1">
    <citation type="submission" date="2015-06" db="EMBL/GenBank/DDBJ databases">
        <authorList>
            <person name="Hoefler B.C."/>
            <person name="Straight P.D."/>
        </authorList>
    </citation>
    <scope>NUCLEOTIDE SEQUENCE</scope>
</reference>
<proteinExistence type="predicted"/>